<dbReference type="Proteomes" id="UP001054889">
    <property type="component" value="Unassembled WGS sequence"/>
</dbReference>
<sequence length="325" mass="36443">MQICTNHIDANEELPCVKHLNETTFDKLNLSENYRNSGIHDSNSILLTDQCDSHCSNGLCILLDIADKLSGPLPSYHPRALVQNLYSGQWKRVNDALQHLVQSMKVSGSNVMAKCNSCHKAWRNVPGLPLSKFFVETVSSDFSNKGFLWGEDRSNTAFNMLSPANSFMHVDGTLSIGTTTNASQKSEIDQILDKNFSIYAIRDTEKTQMLAVSDLMGDITDLRSSSPYKSLDEAGRRFWVAVKFRHFHALRKSDYSSSTEGCHVDSASIAWALQSDCQEDLLNSILPAEPTWPEMRKLGIGLWYTNVSLLRTKVCECEQSYVSEQ</sequence>
<keyword evidence="3" id="KW-1185">Reference proteome</keyword>
<dbReference type="InterPro" id="IPR052208">
    <property type="entry name" value="DmX-like/RAVE_component"/>
</dbReference>
<dbReference type="GO" id="GO:0007035">
    <property type="term" value="P:vacuolar acidification"/>
    <property type="evidence" value="ECO:0007669"/>
    <property type="project" value="TreeGrafter"/>
</dbReference>
<dbReference type="EMBL" id="BQKI01000073">
    <property type="protein sequence ID" value="GJN18670.1"/>
    <property type="molecule type" value="Genomic_DNA"/>
</dbReference>
<gene>
    <name evidence="2" type="primary">gb05854</name>
    <name evidence="2" type="ORF">PR202_gb05854</name>
</gene>
<dbReference type="GO" id="GO:0043291">
    <property type="term" value="C:RAVE complex"/>
    <property type="evidence" value="ECO:0007669"/>
    <property type="project" value="TreeGrafter"/>
</dbReference>
<comment type="caution">
    <text evidence="2">The sequence shown here is derived from an EMBL/GenBank/DDBJ whole genome shotgun (WGS) entry which is preliminary data.</text>
</comment>
<feature type="domain" description="RAVE complex protein Rav1 C-terminal" evidence="1">
    <location>
        <begin position="62"/>
        <end position="317"/>
    </location>
</feature>
<dbReference type="AlphaFoldDB" id="A0AAV5E8U3"/>
<evidence type="ECO:0000313" key="2">
    <source>
        <dbReference type="EMBL" id="GJN18670.1"/>
    </source>
</evidence>
<reference evidence="2" key="2">
    <citation type="submission" date="2021-12" db="EMBL/GenBank/DDBJ databases">
        <title>Resequencing data analysis of finger millet.</title>
        <authorList>
            <person name="Hatakeyama M."/>
            <person name="Aluri S."/>
            <person name="Balachadran M.T."/>
            <person name="Sivarajan S.R."/>
            <person name="Poveda L."/>
            <person name="Shimizu-Inatsugi R."/>
            <person name="Schlapbach R."/>
            <person name="Sreeman S.M."/>
            <person name="Shimizu K.K."/>
        </authorList>
    </citation>
    <scope>NUCLEOTIDE SEQUENCE</scope>
</reference>
<dbReference type="Pfam" id="PF12234">
    <property type="entry name" value="Rav1p_C"/>
    <property type="match status" value="1"/>
</dbReference>
<evidence type="ECO:0000313" key="3">
    <source>
        <dbReference type="Proteomes" id="UP001054889"/>
    </source>
</evidence>
<name>A0AAV5E8U3_ELECO</name>
<dbReference type="PANTHER" id="PTHR13950">
    <property type="entry name" value="RABCONNECTIN-RELATED"/>
    <property type="match status" value="1"/>
</dbReference>
<dbReference type="PANTHER" id="PTHR13950:SF9">
    <property type="entry name" value="RABCONNECTIN-3A"/>
    <property type="match status" value="1"/>
</dbReference>
<evidence type="ECO:0000259" key="1">
    <source>
        <dbReference type="Pfam" id="PF12234"/>
    </source>
</evidence>
<accession>A0AAV5E8U3</accession>
<dbReference type="InterPro" id="IPR022033">
    <property type="entry name" value="Rav1p_C"/>
</dbReference>
<proteinExistence type="predicted"/>
<reference evidence="2" key="1">
    <citation type="journal article" date="2018" name="DNA Res.">
        <title>Multiple hybrid de novo genome assembly of finger millet, an orphan allotetraploid crop.</title>
        <authorList>
            <person name="Hatakeyama M."/>
            <person name="Aluri S."/>
            <person name="Balachadran M.T."/>
            <person name="Sivarajan S.R."/>
            <person name="Patrignani A."/>
            <person name="Gruter S."/>
            <person name="Poveda L."/>
            <person name="Shimizu-Inatsugi R."/>
            <person name="Baeten J."/>
            <person name="Francoijs K.J."/>
            <person name="Nataraja K.N."/>
            <person name="Reddy Y.A.N."/>
            <person name="Phadnis S."/>
            <person name="Ravikumar R.L."/>
            <person name="Schlapbach R."/>
            <person name="Sreeman S.M."/>
            <person name="Shimizu K.K."/>
        </authorList>
    </citation>
    <scope>NUCLEOTIDE SEQUENCE</scope>
</reference>
<organism evidence="2 3">
    <name type="scientific">Eleusine coracana subsp. coracana</name>
    <dbReference type="NCBI Taxonomy" id="191504"/>
    <lineage>
        <taxon>Eukaryota</taxon>
        <taxon>Viridiplantae</taxon>
        <taxon>Streptophyta</taxon>
        <taxon>Embryophyta</taxon>
        <taxon>Tracheophyta</taxon>
        <taxon>Spermatophyta</taxon>
        <taxon>Magnoliopsida</taxon>
        <taxon>Liliopsida</taxon>
        <taxon>Poales</taxon>
        <taxon>Poaceae</taxon>
        <taxon>PACMAD clade</taxon>
        <taxon>Chloridoideae</taxon>
        <taxon>Cynodonteae</taxon>
        <taxon>Eleusininae</taxon>
        <taxon>Eleusine</taxon>
    </lineage>
</organism>
<protein>
    <recommendedName>
        <fullName evidence="1">RAVE complex protein Rav1 C-terminal domain-containing protein</fullName>
    </recommendedName>
</protein>